<reference evidence="2 3" key="1">
    <citation type="submission" date="2014-04" db="EMBL/GenBank/DDBJ databases">
        <title>Aquimarina sp. 22II-S11-z7 Genome Sequencing.</title>
        <authorList>
            <person name="Lai Q."/>
        </authorList>
    </citation>
    <scope>NUCLEOTIDE SEQUENCE [LARGE SCALE GENOMIC DNA]</scope>
    <source>
        <strain evidence="2 3">22II-S11-z7</strain>
    </source>
</reference>
<dbReference type="STRING" id="1317122.ATO12_03000"/>
<organism evidence="2 3">
    <name type="scientific">Aquimarina atlantica</name>
    <dbReference type="NCBI Taxonomy" id="1317122"/>
    <lineage>
        <taxon>Bacteria</taxon>
        <taxon>Pseudomonadati</taxon>
        <taxon>Bacteroidota</taxon>
        <taxon>Flavobacteriia</taxon>
        <taxon>Flavobacteriales</taxon>
        <taxon>Flavobacteriaceae</taxon>
        <taxon>Aquimarina</taxon>
    </lineage>
</organism>
<gene>
    <name evidence="2" type="ORF">ATO12_03000</name>
</gene>
<dbReference type="EMBL" id="AQRA01000001">
    <property type="protein sequence ID" value="EZH75769.1"/>
    <property type="molecule type" value="Genomic_DNA"/>
</dbReference>
<comment type="caution">
    <text evidence="2">The sequence shown here is derived from an EMBL/GenBank/DDBJ whole genome shotgun (WGS) entry which is preliminary data.</text>
</comment>
<evidence type="ECO:0000256" key="1">
    <source>
        <dbReference type="SAM" id="Coils"/>
    </source>
</evidence>
<dbReference type="Proteomes" id="UP000023541">
    <property type="component" value="Unassembled WGS sequence"/>
</dbReference>
<dbReference type="RefSeq" id="WP_034238445.1">
    <property type="nucleotide sequence ID" value="NZ_AQRA01000001.1"/>
</dbReference>
<feature type="coiled-coil region" evidence="1">
    <location>
        <begin position="132"/>
        <end position="162"/>
    </location>
</feature>
<keyword evidence="1" id="KW-0175">Coiled coil</keyword>
<name>A0A023C0P2_9FLAO</name>
<protein>
    <submittedName>
        <fullName evidence="2">Uncharacterized protein</fullName>
    </submittedName>
</protein>
<keyword evidence="3" id="KW-1185">Reference proteome</keyword>
<evidence type="ECO:0000313" key="2">
    <source>
        <dbReference type="EMBL" id="EZH75769.1"/>
    </source>
</evidence>
<sequence>MATLKGAIRAYSSTVRKIEREQQKRAREAAKKFKEQQKLQEIQDAKKAAKNWSNYVEMLQSVHKNCTNTIDWEEIKREPKPIKPIRTSKYSDFAQKQLDHFHPNIIDKIFGFAKTKIKVLETKLIKAKEKDENEFNIANENFKRELNNWEELQEIAEEVENQNPEFYKKALEYFNPFSDIGELGTQIKFSFNENLIDIELYINSEEIIPDYELKLTSTGKLSKKSMVKSKFNELYQDHVCSSVLRVAREVFAYLPISYARINAISNILNTKTGYLEEKPILSVIIPPETISNINLEKIDPSDCMDNFIHNMNFKKTIGFSAVEKVEKSK</sequence>
<dbReference type="OrthoDB" id="983149at2"/>
<accession>A0A023C0P2</accession>
<evidence type="ECO:0000313" key="3">
    <source>
        <dbReference type="Proteomes" id="UP000023541"/>
    </source>
</evidence>
<dbReference type="AlphaFoldDB" id="A0A023C0P2"/>
<proteinExistence type="predicted"/>
<dbReference type="eggNOG" id="ENOG502ZBGH">
    <property type="taxonomic scope" value="Bacteria"/>
</dbReference>